<protein>
    <recommendedName>
        <fullName evidence="3">Nucleotidyltransferase family protein</fullName>
    </recommendedName>
</protein>
<gene>
    <name evidence="1" type="ORF">DJ013_04140</name>
</gene>
<proteinExistence type="predicted"/>
<dbReference type="AlphaFoldDB" id="A0A2Z4G8H8"/>
<accession>A0A2Z4G8H8</accession>
<dbReference type="KEGG" id="als:DJ013_04140"/>
<dbReference type="Proteomes" id="UP000249873">
    <property type="component" value="Chromosome"/>
</dbReference>
<evidence type="ECO:0008006" key="3">
    <source>
        <dbReference type="Google" id="ProtNLM"/>
    </source>
</evidence>
<dbReference type="InterPro" id="IPR039498">
    <property type="entry name" value="NTP_transf_5"/>
</dbReference>
<sequence>MKPNNEVSAFLNIINVYFHPEKSLNPDLFKKVNWNKFQKALEFHAIRPIVYETFKSSQIEVPKEVLANLEAFSTAQAVAHLSNSIELKRLQLVFKKEAIKMIPFKGVVFQDALYSKGLREAGDIDILVSKNDLEKTLKLLWNDNYRFTLPHSFVTIEDYIHLFDSAHEQCETPLIKNNSHIDLHWNIHHSFLPYNLAPNFIQNLTTDSDRIFWTLLVHHGAKEFWLRLKHLIDLASFVETYGESFDWEAAYLKALEYRMSIIFLNGFFLIKDKLNIQLPHFILQLLEEHNYSSLDKTIKYWNNGKSWATTIPRLHYEQILLSSQDQGFSKWVYLRKIYNTYTKPNPIEPKRFLYFPERFHFLNFLSKVFSYLIKKTFGIK</sequence>
<evidence type="ECO:0000313" key="1">
    <source>
        <dbReference type="EMBL" id="AWV97405.1"/>
    </source>
</evidence>
<dbReference type="OrthoDB" id="637487at2"/>
<evidence type="ECO:0000313" key="2">
    <source>
        <dbReference type="Proteomes" id="UP000249873"/>
    </source>
</evidence>
<reference evidence="1 2" key="1">
    <citation type="submission" date="2018-05" db="EMBL/GenBank/DDBJ databases">
        <title>Complete genome sequence of Arcticibacterium luteifluviistationis SM1504T, a cytophagaceae bacterium isolated from Arctic surface seawater.</title>
        <authorList>
            <person name="Li Y."/>
            <person name="Qin Q.-L."/>
        </authorList>
    </citation>
    <scope>NUCLEOTIDE SEQUENCE [LARGE SCALE GENOMIC DNA]</scope>
    <source>
        <strain evidence="1 2">SM1504</strain>
    </source>
</reference>
<name>A0A2Z4G8H8_9BACT</name>
<organism evidence="1 2">
    <name type="scientific">Arcticibacterium luteifluviistationis</name>
    <dbReference type="NCBI Taxonomy" id="1784714"/>
    <lineage>
        <taxon>Bacteria</taxon>
        <taxon>Pseudomonadati</taxon>
        <taxon>Bacteroidota</taxon>
        <taxon>Cytophagia</taxon>
        <taxon>Cytophagales</taxon>
        <taxon>Leadbetterellaceae</taxon>
        <taxon>Arcticibacterium</taxon>
    </lineage>
</organism>
<keyword evidence="2" id="KW-1185">Reference proteome</keyword>
<dbReference type="Pfam" id="PF14907">
    <property type="entry name" value="NTP_transf_5"/>
    <property type="match status" value="1"/>
</dbReference>
<dbReference type="RefSeq" id="WP_111370507.1">
    <property type="nucleotide sequence ID" value="NZ_CP029480.1"/>
</dbReference>
<dbReference type="EMBL" id="CP029480">
    <property type="protein sequence ID" value="AWV97405.1"/>
    <property type="molecule type" value="Genomic_DNA"/>
</dbReference>